<dbReference type="InterPro" id="IPR044974">
    <property type="entry name" value="Disease_R_plants"/>
</dbReference>
<dbReference type="SUPFAM" id="SSF52540">
    <property type="entry name" value="P-loop containing nucleoside triphosphate hydrolases"/>
    <property type="match status" value="1"/>
</dbReference>
<dbReference type="Proteomes" id="UP001157006">
    <property type="component" value="Chromosome 4"/>
</dbReference>
<gene>
    <name evidence="1" type="ORF">VFH_IV070360</name>
</gene>
<dbReference type="GO" id="GO:0006952">
    <property type="term" value="P:defense response"/>
    <property type="evidence" value="ECO:0007669"/>
    <property type="project" value="InterPro"/>
</dbReference>
<keyword evidence="2" id="KW-1185">Reference proteome</keyword>
<dbReference type="EMBL" id="OX451739">
    <property type="protein sequence ID" value="CAI8608153.1"/>
    <property type="molecule type" value="Genomic_DNA"/>
</dbReference>
<dbReference type="PANTHER" id="PTHR11017">
    <property type="entry name" value="LEUCINE-RICH REPEAT-CONTAINING PROTEIN"/>
    <property type="match status" value="1"/>
</dbReference>
<evidence type="ECO:0000313" key="1">
    <source>
        <dbReference type="EMBL" id="CAI8608153.1"/>
    </source>
</evidence>
<dbReference type="InterPro" id="IPR027417">
    <property type="entry name" value="P-loop_NTPase"/>
</dbReference>
<protein>
    <submittedName>
        <fullName evidence="1">Uncharacterized protein</fullName>
    </submittedName>
</protein>
<sequence length="193" mass="21743">MDDNQSLELFSWHAFRQPSPREDFNELSRNVVAYCGELPLALEVLGSYLSERTQKEWRNDLYIYDVNYTELETTSDGLQVSNLSLKSLVIGTGSSQIVMDILGREEHIAGPSAQFQVPKDIDCLVKGIVLCVVYSSTSDNRGVECLTSILIINNTKCTVQIYKQDTIMSFNDEDWKNVISNLGPGDDVEIFVF</sequence>
<name>A0AAV1AEP0_VICFA</name>
<dbReference type="Gene3D" id="1.10.8.430">
    <property type="entry name" value="Helical domain of apoptotic protease-activating factors"/>
    <property type="match status" value="1"/>
</dbReference>
<organism evidence="1 2">
    <name type="scientific">Vicia faba</name>
    <name type="common">Broad bean</name>
    <name type="synonym">Faba vulgaris</name>
    <dbReference type="NCBI Taxonomy" id="3906"/>
    <lineage>
        <taxon>Eukaryota</taxon>
        <taxon>Viridiplantae</taxon>
        <taxon>Streptophyta</taxon>
        <taxon>Embryophyta</taxon>
        <taxon>Tracheophyta</taxon>
        <taxon>Spermatophyta</taxon>
        <taxon>Magnoliopsida</taxon>
        <taxon>eudicotyledons</taxon>
        <taxon>Gunneridae</taxon>
        <taxon>Pentapetalae</taxon>
        <taxon>rosids</taxon>
        <taxon>fabids</taxon>
        <taxon>Fabales</taxon>
        <taxon>Fabaceae</taxon>
        <taxon>Papilionoideae</taxon>
        <taxon>50 kb inversion clade</taxon>
        <taxon>NPAAA clade</taxon>
        <taxon>Hologalegina</taxon>
        <taxon>IRL clade</taxon>
        <taxon>Fabeae</taxon>
        <taxon>Vicia</taxon>
    </lineage>
</organism>
<evidence type="ECO:0000313" key="2">
    <source>
        <dbReference type="Proteomes" id="UP001157006"/>
    </source>
</evidence>
<dbReference type="PANTHER" id="PTHR11017:SF560">
    <property type="entry name" value="RESISTANCE PROTEIN (TIR-NBS-LRR CLASS), PUTATIVE-RELATED"/>
    <property type="match status" value="1"/>
</dbReference>
<proteinExistence type="predicted"/>
<accession>A0AAV1AEP0</accession>
<reference evidence="1 2" key="1">
    <citation type="submission" date="2023-01" db="EMBL/GenBank/DDBJ databases">
        <authorList>
            <person name="Kreplak J."/>
        </authorList>
    </citation>
    <scope>NUCLEOTIDE SEQUENCE [LARGE SCALE GENOMIC DNA]</scope>
</reference>
<dbReference type="GO" id="GO:0043531">
    <property type="term" value="F:ADP binding"/>
    <property type="evidence" value="ECO:0007669"/>
    <property type="project" value="InterPro"/>
</dbReference>
<dbReference type="AlphaFoldDB" id="A0AAV1AEP0"/>
<dbReference type="InterPro" id="IPR042197">
    <property type="entry name" value="Apaf_helical"/>
</dbReference>